<reference evidence="3" key="1">
    <citation type="submission" date="2016-05" db="EMBL/GenBank/DDBJ databases">
        <title>Draft genome of Corynebacterium afermentans subsp. afermentans LCDC 88199T.</title>
        <authorList>
            <person name="Bernier A.-M."/>
            <person name="Bernard K."/>
        </authorList>
    </citation>
    <scope>NUCLEOTIDE SEQUENCE [LARGE SCALE GENOMIC DNA]</scope>
    <source>
        <strain evidence="3">NML01-0328</strain>
    </source>
</reference>
<dbReference type="Proteomes" id="UP000078003">
    <property type="component" value="Unassembled WGS sequence"/>
</dbReference>
<dbReference type="Gene3D" id="3.55.50.10">
    <property type="entry name" value="Baseplate protein-like domains"/>
    <property type="match status" value="1"/>
</dbReference>
<evidence type="ECO:0000256" key="1">
    <source>
        <dbReference type="SAM" id="MobiDB-lite"/>
    </source>
</evidence>
<comment type="caution">
    <text evidence="2">The sequence shown here is derived from an EMBL/GenBank/DDBJ whole genome shotgun (WGS) entry which is preliminary data.</text>
</comment>
<proteinExistence type="predicted"/>
<gene>
    <name evidence="2" type="ORF">A7P85_06400</name>
</gene>
<dbReference type="RefSeq" id="WP_064104463.1">
    <property type="nucleotide sequence ID" value="NZ_LXSF01000006.1"/>
</dbReference>
<evidence type="ECO:0000313" key="3">
    <source>
        <dbReference type="Proteomes" id="UP000078003"/>
    </source>
</evidence>
<protein>
    <submittedName>
        <fullName evidence="2">Late control protein</fullName>
    </submittedName>
</protein>
<dbReference type="SUPFAM" id="SSF69279">
    <property type="entry name" value="Phage tail proteins"/>
    <property type="match status" value="1"/>
</dbReference>
<feature type="region of interest" description="Disordered" evidence="1">
    <location>
        <begin position="260"/>
        <end position="281"/>
    </location>
</feature>
<organism evidence="2 3">
    <name type="scientific">Eikenella corrodens</name>
    <dbReference type="NCBI Taxonomy" id="539"/>
    <lineage>
        <taxon>Bacteria</taxon>
        <taxon>Pseudomonadati</taxon>
        <taxon>Pseudomonadota</taxon>
        <taxon>Betaproteobacteria</taxon>
        <taxon>Neisseriales</taxon>
        <taxon>Neisseriaceae</taxon>
        <taxon>Eikenella</taxon>
    </lineage>
</organism>
<dbReference type="AlphaFoldDB" id="A0A1A9RBT6"/>
<sequence length="406" mass="44883">MSLLDTVADAANKVFAALTDSGGRHLTPVARLTINGQPFGSATLSRIVSIDLTDKRGFEADELTIELDDYDGAIAIPSPGSKITLHLGYQETGIVDKGEYLFSEFTHTGAPDRLNITARAADLAETLAQQKERSWHKKTLYQIVEAIAKEHRYPYRIAEQYKQETIAHIDQTNESDASFLSRLAERYDAIATVKAGRLLFIPAGEAQTAGGAPIPPLTITRASGDNHSFNYSATNAYNAVRAYYTDKRTGRRKEVVINKDNLEPQRKTETRKTRRRRRNGSRTITRTVQTTRRINTDGLKIKTLRHLYASEQTALTGARAAFRRLLRGAAQFSLTLAVGRPNLTPETPVSVSGFKPEIDSQQWLIKEISHRLDSSGYSCGIQLEGQINLDEPANGGEKPTPSKKAT</sequence>
<evidence type="ECO:0000313" key="2">
    <source>
        <dbReference type="EMBL" id="OAM16341.1"/>
    </source>
</evidence>
<accession>A0A1A9RBT6</accession>
<name>A0A1A9RBT6_EIKCO</name>
<dbReference type="Pfam" id="PF05954">
    <property type="entry name" value="Phage_GPD"/>
    <property type="match status" value="1"/>
</dbReference>
<feature type="compositionally biased region" description="Basic and acidic residues" evidence="1">
    <location>
        <begin position="260"/>
        <end position="271"/>
    </location>
</feature>
<dbReference type="EMBL" id="LXSF01000006">
    <property type="protein sequence ID" value="OAM16341.1"/>
    <property type="molecule type" value="Genomic_DNA"/>
</dbReference>